<organism evidence="5 6">
    <name type="scientific">Acropora cervicornis</name>
    <name type="common">Staghorn coral</name>
    <dbReference type="NCBI Taxonomy" id="6130"/>
    <lineage>
        <taxon>Eukaryota</taxon>
        <taxon>Metazoa</taxon>
        <taxon>Cnidaria</taxon>
        <taxon>Anthozoa</taxon>
        <taxon>Hexacorallia</taxon>
        <taxon>Scleractinia</taxon>
        <taxon>Astrocoeniina</taxon>
        <taxon>Acroporidae</taxon>
        <taxon>Acropora</taxon>
    </lineage>
</organism>
<keyword evidence="6" id="KW-1185">Reference proteome</keyword>
<gene>
    <name evidence="5" type="ORF">P5673_021867</name>
</gene>
<evidence type="ECO:0000313" key="5">
    <source>
        <dbReference type="EMBL" id="KAK2556246.1"/>
    </source>
</evidence>
<reference evidence="5" key="1">
    <citation type="journal article" date="2023" name="G3 (Bethesda)">
        <title>Whole genome assembly and annotation of the endangered Caribbean coral Acropora cervicornis.</title>
        <authorList>
            <person name="Selwyn J.D."/>
            <person name="Vollmer S.V."/>
        </authorList>
    </citation>
    <scope>NUCLEOTIDE SEQUENCE</scope>
    <source>
        <strain evidence="5">K2</strain>
    </source>
</reference>
<dbReference type="EMBL" id="JARQWQ010000057">
    <property type="protein sequence ID" value="KAK2556246.1"/>
    <property type="molecule type" value="Genomic_DNA"/>
</dbReference>
<protein>
    <submittedName>
        <fullName evidence="5">Ankyrin repeat domain-containing protein 33B</fullName>
    </submittedName>
</protein>
<dbReference type="AlphaFoldDB" id="A0AAD9V029"/>
<dbReference type="Gene3D" id="1.25.40.20">
    <property type="entry name" value="Ankyrin repeat-containing domain"/>
    <property type="match status" value="1"/>
</dbReference>
<dbReference type="PANTHER" id="PTHR24198:SF165">
    <property type="entry name" value="ANKYRIN REPEAT-CONTAINING PROTEIN-RELATED"/>
    <property type="match status" value="1"/>
</dbReference>
<dbReference type="PROSITE" id="PS50088">
    <property type="entry name" value="ANK_REPEAT"/>
    <property type="match status" value="1"/>
</dbReference>
<reference evidence="5" key="2">
    <citation type="journal article" date="2023" name="Science">
        <title>Genomic signatures of disease resistance in endangered staghorn corals.</title>
        <authorList>
            <person name="Vollmer S.V."/>
            <person name="Selwyn J.D."/>
            <person name="Despard B.A."/>
            <person name="Roesel C.L."/>
        </authorList>
    </citation>
    <scope>NUCLEOTIDE SEQUENCE</scope>
    <source>
        <strain evidence="5">K2</strain>
    </source>
</reference>
<name>A0AAD9V029_ACRCE</name>
<dbReference type="Proteomes" id="UP001249851">
    <property type="component" value="Unassembled WGS sequence"/>
</dbReference>
<dbReference type="SUPFAM" id="SSF48403">
    <property type="entry name" value="Ankyrin repeat"/>
    <property type="match status" value="1"/>
</dbReference>
<evidence type="ECO:0000256" key="2">
    <source>
        <dbReference type="ARBA" id="ARBA00023043"/>
    </source>
</evidence>
<evidence type="ECO:0000256" key="4">
    <source>
        <dbReference type="SAM" id="MobiDB-lite"/>
    </source>
</evidence>
<sequence length="382" mass="43895">MCSLHNAICRRNFHQVYFLTKVGCDVNRLDSRMRTPMQIVCDLDNESLGVSLGRLLLANGGVLHTKDKFGISVFCYACIKQREKLVECMIREREISWLDKDYQGNTVLHHAAKTGNTPITNMIIQQMTKHGLNLDQRNNRGETALIVAEKLGQDQCAELLRYSGKASTEARDDVMFKNADEWKHAELERVPTRLSSYFSTKFPEVAEQLKEAIEENPPTRLKKKTETIRKAEAKPDHSEKSVKRDILPKLINLVPEQQMDTFRASTKAPKQRLEQNLEEHHQQFEENEARAPDSQLLAKGKVISFTDLTMLTKQRWNSKKHNQPVLNNTDMKDANTTRKPLKRRNTAADLVNEEEMNLSTREVKKSVITTIHEEQDQSTSQL</sequence>
<evidence type="ECO:0000313" key="6">
    <source>
        <dbReference type="Proteomes" id="UP001249851"/>
    </source>
</evidence>
<dbReference type="InterPro" id="IPR002110">
    <property type="entry name" value="Ankyrin_rpt"/>
</dbReference>
<accession>A0AAD9V029</accession>
<proteinExistence type="predicted"/>
<evidence type="ECO:0000256" key="3">
    <source>
        <dbReference type="PROSITE-ProRule" id="PRU00023"/>
    </source>
</evidence>
<keyword evidence="1" id="KW-0677">Repeat</keyword>
<keyword evidence="2 3" id="KW-0040">ANK repeat</keyword>
<dbReference type="SMART" id="SM00248">
    <property type="entry name" value="ANK"/>
    <property type="match status" value="3"/>
</dbReference>
<feature type="region of interest" description="Disordered" evidence="4">
    <location>
        <begin position="316"/>
        <end position="347"/>
    </location>
</feature>
<dbReference type="PANTHER" id="PTHR24198">
    <property type="entry name" value="ANKYRIN REPEAT AND PROTEIN KINASE DOMAIN-CONTAINING PROTEIN"/>
    <property type="match status" value="1"/>
</dbReference>
<comment type="caution">
    <text evidence="5">The sequence shown here is derived from an EMBL/GenBank/DDBJ whole genome shotgun (WGS) entry which is preliminary data.</text>
</comment>
<dbReference type="PROSITE" id="PS50297">
    <property type="entry name" value="ANK_REP_REGION"/>
    <property type="match status" value="1"/>
</dbReference>
<dbReference type="Pfam" id="PF12796">
    <property type="entry name" value="Ank_2"/>
    <property type="match status" value="1"/>
</dbReference>
<dbReference type="InterPro" id="IPR036770">
    <property type="entry name" value="Ankyrin_rpt-contain_sf"/>
</dbReference>
<feature type="repeat" description="ANK" evidence="3">
    <location>
        <begin position="103"/>
        <end position="139"/>
    </location>
</feature>
<evidence type="ECO:0000256" key="1">
    <source>
        <dbReference type="ARBA" id="ARBA00022737"/>
    </source>
</evidence>